<proteinExistence type="predicted"/>
<sequence>MLMDGGAHALDTRIRTRHARAFGPFPRTSLHRRALRPTIVNCTFVPSASERYQSLAYTDGRFDFSAASGNTAQIPLPPVVTGLHLDFYSSTIPLCSPFLSRVLLSNPGPPLTPVTSTVVYRLRE</sequence>
<accession>A0AAV0WKP3</accession>
<reference evidence="1 2" key="1">
    <citation type="submission" date="2023-01" db="EMBL/GenBank/DDBJ databases">
        <authorList>
            <person name="Whitehead M."/>
        </authorList>
    </citation>
    <scope>NUCLEOTIDE SEQUENCE [LARGE SCALE GENOMIC DNA]</scope>
</reference>
<name>A0AAV0WKP3_9HEMI</name>
<keyword evidence="2" id="KW-1185">Reference proteome</keyword>
<protein>
    <submittedName>
        <fullName evidence="1">Uncharacterized protein</fullName>
    </submittedName>
</protein>
<dbReference type="Proteomes" id="UP001160148">
    <property type="component" value="Unassembled WGS sequence"/>
</dbReference>
<organism evidence="1 2">
    <name type="scientific">Macrosiphum euphorbiae</name>
    <name type="common">potato aphid</name>
    <dbReference type="NCBI Taxonomy" id="13131"/>
    <lineage>
        <taxon>Eukaryota</taxon>
        <taxon>Metazoa</taxon>
        <taxon>Ecdysozoa</taxon>
        <taxon>Arthropoda</taxon>
        <taxon>Hexapoda</taxon>
        <taxon>Insecta</taxon>
        <taxon>Pterygota</taxon>
        <taxon>Neoptera</taxon>
        <taxon>Paraneoptera</taxon>
        <taxon>Hemiptera</taxon>
        <taxon>Sternorrhyncha</taxon>
        <taxon>Aphidomorpha</taxon>
        <taxon>Aphidoidea</taxon>
        <taxon>Aphididae</taxon>
        <taxon>Macrosiphini</taxon>
        <taxon>Macrosiphum</taxon>
    </lineage>
</organism>
<gene>
    <name evidence="1" type="ORF">MEUPH1_LOCUS11857</name>
</gene>
<comment type="caution">
    <text evidence="1">The sequence shown here is derived from an EMBL/GenBank/DDBJ whole genome shotgun (WGS) entry which is preliminary data.</text>
</comment>
<evidence type="ECO:0000313" key="1">
    <source>
        <dbReference type="EMBL" id="CAI6356081.1"/>
    </source>
</evidence>
<evidence type="ECO:0000313" key="2">
    <source>
        <dbReference type="Proteomes" id="UP001160148"/>
    </source>
</evidence>
<dbReference type="AlphaFoldDB" id="A0AAV0WKP3"/>
<dbReference type="EMBL" id="CARXXK010000002">
    <property type="protein sequence ID" value="CAI6356081.1"/>
    <property type="molecule type" value="Genomic_DNA"/>
</dbReference>